<accession>A0AAJ5WWT4</accession>
<evidence type="ECO:0000313" key="2">
    <source>
        <dbReference type="Proteomes" id="UP001220610"/>
    </source>
</evidence>
<evidence type="ECO:0000313" key="1">
    <source>
        <dbReference type="EMBL" id="WEK37037.1"/>
    </source>
</evidence>
<gene>
    <name evidence="1" type="ORF">P0Y53_05940</name>
</gene>
<name>A0AAJ5WWT4_9BACT</name>
<organism evidence="1 2">
    <name type="scientific">Candidatus Pseudobacter hemicellulosilyticus</name>
    <dbReference type="NCBI Taxonomy" id="3121375"/>
    <lineage>
        <taxon>Bacteria</taxon>
        <taxon>Pseudomonadati</taxon>
        <taxon>Bacteroidota</taxon>
        <taxon>Chitinophagia</taxon>
        <taxon>Chitinophagales</taxon>
        <taxon>Chitinophagaceae</taxon>
        <taxon>Pseudobacter</taxon>
    </lineage>
</organism>
<protein>
    <recommendedName>
        <fullName evidence="3">DUF4412 domain-containing protein</fullName>
    </recommendedName>
</protein>
<dbReference type="EMBL" id="CP119311">
    <property type="protein sequence ID" value="WEK37037.1"/>
    <property type="molecule type" value="Genomic_DNA"/>
</dbReference>
<evidence type="ECO:0008006" key="3">
    <source>
        <dbReference type="Google" id="ProtNLM"/>
    </source>
</evidence>
<dbReference type="Proteomes" id="UP001220610">
    <property type="component" value="Chromosome"/>
</dbReference>
<reference evidence="1" key="1">
    <citation type="submission" date="2023-03" db="EMBL/GenBank/DDBJ databases">
        <title>Andean soil-derived lignocellulolytic bacterial consortium as a source of novel taxa and putative plastic-active enzymes.</title>
        <authorList>
            <person name="Diaz-Garcia L."/>
            <person name="Chuvochina M."/>
            <person name="Feuerriegel G."/>
            <person name="Bunk B."/>
            <person name="Sproer C."/>
            <person name="Streit W.R."/>
            <person name="Rodriguez L.M."/>
            <person name="Overmann J."/>
            <person name="Jimenez D.J."/>
        </authorList>
    </citation>
    <scope>NUCLEOTIDE SEQUENCE</scope>
    <source>
        <strain evidence="1">MAG 7</strain>
    </source>
</reference>
<sequence>MHVKQFLGTVTLFLSSMFCVGQSTAAKPFREGAIKVDITTPGSLIGGLLQQVDPTKGNTQQQLMELSAGLSEADRKRFQKEAEETGILLLAIVNLPLKSMIYCKGENSTAKFDALNYHGENTVDMTKKEGKMYMKASAGTEQVNILYTGENLYRMSATVLNNEDYTITRTAETITVAGYPCTKAVYTLKGAPAGGPDRASMVGVDPKPYQVEVWTSTLMPGSLNFMHPLYIEENAGIMKLLVQFDRKTPFKLLYQFSQVESRAVTTAEMAIQEPGPVYDYEKDMMTIAGKLLKITFGGGMQSESGEEEN</sequence>
<dbReference type="AlphaFoldDB" id="A0AAJ5WWT4"/>
<proteinExistence type="predicted"/>